<proteinExistence type="predicted"/>
<reference evidence="2 3" key="1">
    <citation type="submission" date="2016-09" db="EMBL/GenBank/DDBJ databases">
        <authorList>
            <person name="Capua I."/>
            <person name="De Benedictis P."/>
            <person name="Joannis T."/>
            <person name="Lombin L.H."/>
            <person name="Cattoli G."/>
        </authorList>
    </citation>
    <scope>NUCLEOTIDE SEQUENCE [LARGE SCALE GENOMIC DNA]</scope>
    <source>
        <strain evidence="2 3">IMI 309357</strain>
    </source>
</reference>
<dbReference type="Proteomes" id="UP000176998">
    <property type="component" value="Unassembled WGS sequence"/>
</dbReference>
<sequence length="88" mass="9897">MDESSQASTLSLSQNMRIKQGSRFILPPVHQSTTITTHARNKRLLTPRTVISHRDAAQPSSQTPQTSIPQSRTFTRGDWSLVPCNPRR</sequence>
<evidence type="ECO:0000313" key="2">
    <source>
        <dbReference type="EMBL" id="OHE93358.1"/>
    </source>
</evidence>
<feature type="region of interest" description="Disordered" evidence="1">
    <location>
        <begin position="36"/>
        <end position="88"/>
    </location>
</feature>
<accession>A0A1G4AW21</accession>
<dbReference type="EMBL" id="MJBS01000121">
    <property type="protein sequence ID" value="OHE93358.1"/>
    <property type="molecule type" value="Genomic_DNA"/>
</dbReference>
<comment type="caution">
    <text evidence="2">The sequence shown here is derived from an EMBL/GenBank/DDBJ whole genome shotgun (WGS) entry which is preliminary data.</text>
</comment>
<organism evidence="2 3">
    <name type="scientific">Colletotrichum orchidophilum</name>
    <dbReference type="NCBI Taxonomy" id="1209926"/>
    <lineage>
        <taxon>Eukaryota</taxon>
        <taxon>Fungi</taxon>
        <taxon>Dikarya</taxon>
        <taxon>Ascomycota</taxon>
        <taxon>Pezizomycotina</taxon>
        <taxon>Sordariomycetes</taxon>
        <taxon>Hypocreomycetidae</taxon>
        <taxon>Glomerellales</taxon>
        <taxon>Glomerellaceae</taxon>
        <taxon>Colletotrichum</taxon>
    </lineage>
</organism>
<name>A0A1G4AW21_9PEZI</name>
<evidence type="ECO:0000313" key="3">
    <source>
        <dbReference type="Proteomes" id="UP000176998"/>
    </source>
</evidence>
<protein>
    <submittedName>
        <fullName evidence="2">Uncharacterized protein</fullName>
    </submittedName>
</protein>
<feature type="compositionally biased region" description="Low complexity" evidence="1">
    <location>
        <begin position="58"/>
        <end position="73"/>
    </location>
</feature>
<keyword evidence="3" id="KW-1185">Reference proteome</keyword>
<dbReference type="AlphaFoldDB" id="A0A1G4AW21"/>
<evidence type="ECO:0000256" key="1">
    <source>
        <dbReference type="SAM" id="MobiDB-lite"/>
    </source>
</evidence>
<gene>
    <name evidence="2" type="ORF">CORC01_11307</name>
</gene>
<dbReference type="RefSeq" id="XP_022470523.1">
    <property type="nucleotide sequence ID" value="XM_022622933.1"/>
</dbReference>
<dbReference type="GeneID" id="34564443"/>